<proteinExistence type="predicted"/>
<feature type="signal peptide" evidence="1">
    <location>
        <begin position="1"/>
        <end position="21"/>
    </location>
</feature>
<dbReference type="AlphaFoldDB" id="A0A844XH78"/>
<reference evidence="2 3" key="1">
    <citation type="submission" date="2019-12" db="EMBL/GenBank/DDBJ databases">
        <authorList>
            <person name="Lee S.D."/>
        </authorList>
    </citation>
    <scope>NUCLEOTIDE SEQUENCE [LARGE SCALE GENOMIC DNA]</scope>
    <source>
        <strain evidence="2 3">GH3-10</strain>
    </source>
</reference>
<accession>A0A844XH78</accession>
<dbReference type="Proteomes" id="UP000461409">
    <property type="component" value="Unassembled WGS sequence"/>
</dbReference>
<dbReference type="PROSITE" id="PS51257">
    <property type="entry name" value="PROKAR_LIPOPROTEIN"/>
    <property type="match status" value="1"/>
</dbReference>
<evidence type="ECO:0008006" key="4">
    <source>
        <dbReference type="Google" id="ProtNLM"/>
    </source>
</evidence>
<organism evidence="2 3">
    <name type="scientific">Aurantiacibacter rhizosphaerae</name>
    <dbReference type="NCBI Taxonomy" id="2691582"/>
    <lineage>
        <taxon>Bacteria</taxon>
        <taxon>Pseudomonadati</taxon>
        <taxon>Pseudomonadota</taxon>
        <taxon>Alphaproteobacteria</taxon>
        <taxon>Sphingomonadales</taxon>
        <taxon>Erythrobacteraceae</taxon>
        <taxon>Aurantiacibacter</taxon>
    </lineage>
</organism>
<comment type="caution">
    <text evidence="2">The sequence shown here is derived from an EMBL/GenBank/DDBJ whole genome shotgun (WGS) entry which is preliminary data.</text>
</comment>
<dbReference type="RefSeq" id="WP_160487031.1">
    <property type="nucleotide sequence ID" value="NZ_WUBR01000004.1"/>
</dbReference>
<feature type="chain" id="PRO_5032935137" description="Lipoprotein" evidence="1">
    <location>
        <begin position="22"/>
        <end position="272"/>
    </location>
</feature>
<reference evidence="2 3" key="2">
    <citation type="submission" date="2020-02" db="EMBL/GenBank/DDBJ databases">
        <title>Erythrobacter dongmakensis sp. nov., isolated from a tidal mudflat.</title>
        <authorList>
            <person name="Kim I.S."/>
        </authorList>
    </citation>
    <scope>NUCLEOTIDE SEQUENCE [LARGE SCALE GENOMIC DNA]</scope>
    <source>
        <strain evidence="2 3">GH3-10</strain>
    </source>
</reference>
<keyword evidence="3" id="KW-1185">Reference proteome</keyword>
<dbReference type="EMBL" id="WUBR01000004">
    <property type="protein sequence ID" value="MWV29366.1"/>
    <property type="molecule type" value="Genomic_DNA"/>
</dbReference>
<protein>
    <recommendedName>
        <fullName evidence="4">Lipoprotein</fullName>
    </recommendedName>
</protein>
<name>A0A844XH78_9SPHN</name>
<sequence length="272" mass="29128">MTKLKRLAAGAVLLASTAMLSGCLFQPGRFDSTLHIMADRQFTFSYQGEIVMAGLTDLAAMAEASSEAEPCTDGDSGKERTCTEEELAQQARDDAMARQMLEGMIGGANMTDEEEIAKMADMLERQRGWNSVEFIGDGVFMVDFAIASALGHDFDFPTFEDMPMANSFVSIRLRDDSKARISAPGFAPTAGNPMGAMMGMFGAMAAAEGDDADSIAMEPRPIDGTFRIVTDARILANNTDEGPVADQRGQMLVWDIDAGTTAAPTALIEFAD</sequence>
<evidence type="ECO:0000256" key="1">
    <source>
        <dbReference type="SAM" id="SignalP"/>
    </source>
</evidence>
<evidence type="ECO:0000313" key="3">
    <source>
        <dbReference type="Proteomes" id="UP000461409"/>
    </source>
</evidence>
<keyword evidence="1" id="KW-0732">Signal</keyword>
<gene>
    <name evidence="2" type="ORF">GRF63_15800</name>
</gene>
<evidence type="ECO:0000313" key="2">
    <source>
        <dbReference type="EMBL" id="MWV29366.1"/>
    </source>
</evidence>